<evidence type="ECO:0000313" key="4">
    <source>
        <dbReference type="EMBL" id="KAE8312089.1"/>
    </source>
</evidence>
<comment type="similarity">
    <text evidence="1">Belongs to the NmrA-type oxidoreductase family.</text>
</comment>
<dbReference type="EMBL" id="ML738336">
    <property type="protein sequence ID" value="KAE8312089.1"/>
    <property type="molecule type" value="Genomic_DNA"/>
</dbReference>
<protein>
    <recommendedName>
        <fullName evidence="3">NmrA-like domain-containing protein</fullName>
    </recommendedName>
</protein>
<accession>A0A5N6VWK1</accession>
<dbReference type="Gene3D" id="3.40.50.720">
    <property type="entry name" value="NAD(P)-binding Rossmann-like Domain"/>
    <property type="match status" value="1"/>
</dbReference>
<sequence>MSQYDYPKVIAVLGATGRQGSGVVQSLLRKTQPAFSVLALTRDLDSASAEPLRLEAQNNERLQLGSANVFDPDTLHRAFKGVHGVFAVTNHRAPGQQVTQEEDLQDELIAGRNIIKAAKDCGVKHFLLSSLPNIAQASRGQFTKVFHFDHKSQIESWAKEELPATTILHPGLFYTNMFWPQYCRRSGDGIVEFCAPVPAEKSADWVDPAYDIGEFAAEIFARGPEITASKTYPVVGPKISFSELATVFEATTSRPARFNPGTLHEWGATVSASAGAGFERDIRQMVEWITVAPDDKICYGTMNPDEDQSQSDLGVRASTFQEWLERSGWTGPDDGVK</sequence>
<dbReference type="Pfam" id="PF05368">
    <property type="entry name" value="NmrA"/>
    <property type="match status" value="1"/>
</dbReference>
<keyword evidence="2" id="KW-0521">NADP</keyword>
<evidence type="ECO:0000313" key="5">
    <source>
        <dbReference type="Proteomes" id="UP000325433"/>
    </source>
</evidence>
<dbReference type="Proteomes" id="UP000325433">
    <property type="component" value="Unassembled WGS sequence"/>
</dbReference>
<evidence type="ECO:0000256" key="2">
    <source>
        <dbReference type="ARBA" id="ARBA00022857"/>
    </source>
</evidence>
<keyword evidence="5" id="KW-1185">Reference proteome</keyword>
<dbReference type="InterPro" id="IPR051164">
    <property type="entry name" value="NmrA-like_oxidored"/>
</dbReference>
<evidence type="ECO:0000256" key="1">
    <source>
        <dbReference type="ARBA" id="ARBA00006328"/>
    </source>
</evidence>
<reference evidence="5" key="1">
    <citation type="submission" date="2019-04" db="EMBL/GenBank/DDBJ databases">
        <title>Friends and foes A comparative genomics studyof 23 Aspergillus species from section Flavi.</title>
        <authorList>
            <consortium name="DOE Joint Genome Institute"/>
            <person name="Kjaerbolling I."/>
            <person name="Vesth T."/>
            <person name="Frisvad J.C."/>
            <person name="Nybo J.L."/>
            <person name="Theobald S."/>
            <person name="Kildgaard S."/>
            <person name="Isbrandt T."/>
            <person name="Kuo A."/>
            <person name="Sato A."/>
            <person name="Lyhne E.K."/>
            <person name="Kogle M.E."/>
            <person name="Wiebenga A."/>
            <person name="Kun R.S."/>
            <person name="Lubbers R.J."/>
            <person name="Makela M.R."/>
            <person name="Barry K."/>
            <person name="Chovatia M."/>
            <person name="Clum A."/>
            <person name="Daum C."/>
            <person name="Haridas S."/>
            <person name="He G."/>
            <person name="LaButti K."/>
            <person name="Lipzen A."/>
            <person name="Mondo S."/>
            <person name="Riley R."/>
            <person name="Salamov A."/>
            <person name="Simmons B.A."/>
            <person name="Magnuson J.K."/>
            <person name="Henrissat B."/>
            <person name="Mortensen U.H."/>
            <person name="Larsen T.O."/>
            <person name="Devries R.P."/>
            <person name="Grigoriev I.V."/>
            <person name="Machida M."/>
            <person name="Baker S.E."/>
            <person name="Andersen M.R."/>
        </authorList>
    </citation>
    <scope>NUCLEOTIDE SEQUENCE [LARGE SCALE GENOMIC DNA]</scope>
    <source>
        <strain evidence="5">CBS 130015</strain>
    </source>
</reference>
<dbReference type="PANTHER" id="PTHR42748:SF7">
    <property type="entry name" value="NMRA LIKE REDOX SENSOR 1-RELATED"/>
    <property type="match status" value="1"/>
</dbReference>
<evidence type="ECO:0000259" key="3">
    <source>
        <dbReference type="Pfam" id="PF05368"/>
    </source>
</evidence>
<dbReference type="InterPro" id="IPR008030">
    <property type="entry name" value="NmrA-like"/>
</dbReference>
<gene>
    <name evidence="4" type="ORF">BDV41DRAFT_577926</name>
</gene>
<dbReference type="Gene3D" id="3.90.25.10">
    <property type="entry name" value="UDP-galactose 4-epimerase, domain 1"/>
    <property type="match status" value="1"/>
</dbReference>
<feature type="domain" description="NmrA-like" evidence="3">
    <location>
        <begin position="8"/>
        <end position="289"/>
    </location>
</feature>
<dbReference type="SUPFAM" id="SSF51735">
    <property type="entry name" value="NAD(P)-binding Rossmann-fold domains"/>
    <property type="match status" value="1"/>
</dbReference>
<dbReference type="InterPro" id="IPR036291">
    <property type="entry name" value="NAD(P)-bd_dom_sf"/>
</dbReference>
<dbReference type="AlphaFoldDB" id="A0A5N6VWK1"/>
<dbReference type="PANTHER" id="PTHR42748">
    <property type="entry name" value="NITROGEN METABOLITE REPRESSION PROTEIN NMRA FAMILY MEMBER"/>
    <property type="match status" value="1"/>
</dbReference>
<organism evidence="4 5">
    <name type="scientific">Aspergillus transmontanensis</name>
    <dbReference type="NCBI Taxonomy" id="1034304"/>
    <lineage>
        <taxon>Eukaryota</taxon>
        <taxon>Fungi</taxon>
        <taxon>Dikarya</taxon>
        <taxon>Ascomycota</taxon>
        <taxon>Pezizomycotina</taxon>
        <taxon>Eurotiomycetes</taxon>
        <taxon>Eurotiomycetidae</taxon>
        <taxon>Eurotiales</taxon>
        <taxon>Aspergillaceae</taxon>
        <taxon>Aspergillus</taxon>
        <taxon>Aspergillus subgen. Circumdati</taxon>
    </lineage>
</organism>
<name>A0A5N6VWK1_9EURO</name>
<proteinExistence type="inferred from homology"/>